<evidence type="ECO:0000256" key="1">
    <source>
        <dbReference type="SAM" id="Coils"/>
    </source>
</evidence>
<keyword evidence="2" id="KW-0812">Transmembrane</keyword>
<organism evidence="3 4">
    <name type="scientific">Candidatus Phytoplasma melaleucae</name>
    <dbReference type="NCBI Taxonomy" id="2982630"/>
    <lineage>
        <taxon>Bacteria</taxon>
        <taxon>Bacillati</taxon>
        <taxon>Mycoplasmatota</taxon>
        <taxon>Mollicutes</taxon>
        <taxon>Acholeplasmatales</taxon>
        <taxon>Acholeplasmataceae</taxon>
        <taxon>Candidatus Phytoplasma</taxon>
    </lineage>
</organism>
<evidence type="ECO:0000313" key="4">
    <source>
        <dbReference type="Proteomes" id="UP001172036"/>
    </source>
</evidence>
<evidence type="ECO:0000256" key="2">
    <source>
        <dbReference type="SAM" id="Phobius"/>
    </source>
</evidence>
<gene>
    <name evidence="3" type="ORF">OC680_01840</name>
</gene>
<feature type="coiled-coil region" evidence="1">
    <location>
        <begin position="153"/>
        <end position="180"/>
    </location>
</feature>
<keyword evidence="2" id="KW-1133">Transmembrane helix</keyword>
<keyword evidence="1" id="KW-0175">Coiled coil</keyword>
<sequence>MYLFNYKKSKKFLFIYIITIMVMIFSIFFYIKFYFKTNKEARSQTYQQIKSEKKLKKIIKNDKDEIKTEEINKKISNLLENTDYKGKESILSDVKEINNFHQELMLQVETQKSKFQTELKKLEFKQRKMQYQTQKITNDLLSQGKALCSSVTFRELKKQEMQLKQKIDAYQNQIRKLKEEAPKKNH</sequence>
<evidence type="ECO:0008006" key="5">
    <source>
        <dbReference type="Google" id="ProtNLM"/>
    </source>
</evidence>
<accession>A0ABT9DDW7</accession>
<dbReference type="RefSeq" id="WP_304515420.1">
    <property type="nucleotide sequence ID" value="NZ_JAOSID010000008.1"/>
</dbReference>
<proteinExistence type="predicted"/>
<keyword evidence="2" id="KW-0472">Membrane</keyword>
<keyword evidence="4" id="KW-1185">Reference proteome</keyword>
<feature type="transmembrane region" description="Helical" evidence="2">
    <location>
        <begin position="12"/>
        <end position="35"/>
    </location>
</feature>
<evidence type="ECO:0000313" key="3">
    <source>
        <dbReference type="EMBL" id="MDO8168215.1"/>
    </source>
</evidence>
<reference evidence="3 4" key="1">
    <citation type="journal article" date="2023" name="Int. J. Syst. Evol. Microbiol.">
        <title>The observation of taxonomic boundaries for the 16SrII and 16SrXXV phytoplasmas using genome-based delimitation.</title>
        <authorList>
            <person name="Rodrigues Jardim B."/>
            <person name="Tran-Nguyen L.T.T."/>
            <person name="Gambley C."/>
            <person name="Al-Sadi A.M."/>
            <person name="Al-Subhi A.M."/>
            <person name="Foissac X."/>
            <person name="Salar P."/>
            <person name="Cai H."/>
            <person name="Yang J.Y."/>
            <person name="Davis R."/>
            <person name="Jones L."/>
            <person name="Rodoni B."/>
            <person name="Constable F.E."/>
        </authorList>
    </citation>
    <scope>NUCLEOTIDE SEQUENCE [LARGE SCALE GENOMIC DNA]</scope>
    <source>
        <strain evidence="3">BAWM-155c</strain>
    </source>
</reference>
<protein>
    <recommendedName>
        <fullName evidence="5">Effector</fullName>
    </recommendedName>
</protein>
<comment type="caution">
    <text evidence="3">The sequence shown here is derived from an EMBL/GenBank/DDBJ whole genome shotgun (WGS) entry which is preliminary data.</text>
</comment>
<dbReference type="Proteomes" id="UP001172036">
    <property type="component" value="Unassembled WGS sequence"/>
</dbReference>
<name>A0ABT9DDW7_9MOLU</name>
<dbReference type="EMBL" id="JAOSID010000008">
    <property type="protein sequence ID" value="MDO8168215.1"/>
    <property type="molecule type" value="Genomic_DNA"/>
</dbReference>